<dbReference type="GO" id="GO:0043811">
    <property type="term" value="F:phosphate:acyl-[acyl carrier protein] acyltransferase activity"/>
    <property type="evidence" value="ECO:0007669"/>
    <property type="project" value="UniProtKB-UniRule"/>
</dbReference>
<dbReference type="Proteomes" id="UP001321582">
    <property type="component" value="Chromosome"/>
</dbReference>
<comment type="function">
    <text evidence="10">Catalyzes the reversible formation of acyl-phosphate (acyl-PO(4)) from acyl-[acyl-carrier-protein] (acyl-ACP). This enzyme utilizes acyl-ACP as fatty acyl donor, but not acyl-CoA.</text>
</comment>
<dbReference type="RefSeq" id="WP_307905309.1">
    <property type="nucleotide sequence ID" value="NZ_AP027059.1"/>
</dbReference>
<comment type="similarity">
    <text evidence="10">Belongs to the PlsX family.</text>
</comment>
<dbReference type="EMBL" id="AP027059">
    <property type="protein sequence ID" value="BDU50377.1"/>
    <property type="molecule type" value="Genomic_DNA"/>
</dbReference>
<keyword evidence="11" id="KW-0012">Acyltransferase</keyword>
<keyword evidence="6 10" id="KW-0594">Phospholipid biosynthesis</keyword>
<sequence length="330" mass="35897">MIVALDAMGGDFAPVETVKGAVLALDEIKSLEIILVGDEKLIKEELKKYSYDKKRIKIEHTTEFIKMKEESSPAMAVRKKKKASMNISLELVKEGKANASVSAGNTGALMSASLLKLKRIKGVLRPAITTIMPSKRGNIVLMDVGANANCKPEYLEQFAIMGSYYAKLFLKKDNPKIGLINIGEETGKGNELAVASYELLEKNKKINFVGNIEPRDIVDTDIDVAVTDGFTGNVILKTAEGVGSFITGILKDEIKKSFMAKLGAIFLKNVFKTLKSKMDSSEYGGAIFLGVDGISIKAHGNSNSTAIKNAIKVANFFAEANFIENLKENF</sequence>
<evidence type="ECO:0000256" key="7">
    <source>
        <dbReference type="ARBA" id="ARBA00023264"/>
    </source>
</evidence>
<keyword evidence="2 10" id="KW-0963">Cytoplasm</keyword>
<dbReference type="InterPro" id="IPR003664">
    <property type="entry name" value="FA_synthesis"/>
</dbReference>
<dbReference type="GO" id="GO:0006633">
    <property type="term" value="P:fatty acid biosynthetic process"/>
    <property type="evidence" value="ECO:0007669"/>
    <property type="project" value="UniProtKB-UniRule"/>
</dbReference>
<dbReference type="NCBIfam" id="TIGR00182">
    <property type="entry name" value="plsX"/>
    <property type="match status" value="1"/>
</dbReference>
<dbReference type="PANTHER" id="PTHR30100">
    <property type="entry name" value="FATTY ACID/PHOSPHOLIPID SYNTHESIS PROTEIN PLSX"/>
    <property type="match status" value="1"/>
</dbReference>
<evidence type="ECO:0000313" key="12">
    <source>
        <dbReference type="Proteomes" id="UP001321582"/>
    </source>
</evidence>
<name>A0AAU9DG27_9FUSO</name>
<accession>A0AAU9DG27</accession>
<proteinExistence type="inferred from homology"/>
<organism evidence="11 12">
    <name type="scientific">Haliovirga abyssi</name>
    <dbReference type="NCBI Taxonomy" id="2996794"/>
    <lineage>
        <taxon>Bacteria</taxon>
        <taxon>Fusobacteriati</taxon>
        <taxon>Fusobacteriota</taxon>
        <taxon>Fusobacteriia</taxon>
        <taxon>Fusobacteriales</taxon>
        <taxon>Haliovirgaceae</taxon>
        <taxon>Haliovirga</taxon>
    </lineage>
</organism>
<dbReference type="InterPro" id="IPR012281">
    <property type="entry name" value="Phospholipid_synth_PlsX-like"/>
</dbReference>
<dbReference type="PIRSF" id="PIRSF002465">
    <property type="entry name" value="Phsphlp_syn_PlsX"/>
    <property type="match status" value="1"/>
</dbReference>
<comment type="subunit">
    <text evidence="9 10">Homodimer. Probably interacts with PlsY.</text>
</comment>
<evidence type="ECO:0000256" key="10">
    <source>
        <dbReference type="HAMAP-Rule" id="MF_00019"/>
    </source>
</evidence>
<reference evidence="11 12" key="1">
    <citation type="submission" date="2022-11" db="EMBL/GenBank/DDBJ databases">
        <title>Haliovirga abyssi gen. nov., sp. nov., a mesophilic fermentative bacterium isolated from the Iheya North hydrothermal field and the proposal of Haliovirgaceae fam. nov.</title>
        <authorList>
            <person name="Miyazaki U."/>
            <person name="Tame A."/>
            <person name="Miyazaki J."/>
            <person name="Takai K."/>
            <person name="Sawayama S."/>
            <person name="Kitajima M."/>
            <person name="Okamoto A."/>
            <person name="Nakagawa S."/>
        </authorList>
    </citation>
    <scope>NUCLEOTIDE SEQUENCE [LARGE SCALE GENOMIC DNA]</scope>
    <source>
        <strain evidence="11 12">IC12</strain>
    </source>
</reference>
<keyword evidence="7 10" id="KW-1208">Phospholipid metabolism</keyword>
<dbReference type="GO" id="GO:0005737">
    <property type="term" value="C:cytoplasm"/>
    <property type="evidence" value="ECO:0007669"/>
    <property type="project" value="UniProtKB-SubCell"/>
</dbReference>
<comment type="catalytic activity">
    <reaction evidence="1 10">
        <text>a fatty acyl-[ACP] + phosphate = an acyl phosphate + holo-[ACP]</text>
        <dbReference type="Rhea" id="RHEA:42292"/>
        <dbReference type="Rhea" id="RHEA-COMP:9685"/>
        <dbReference type="Rhea" id="RHEA-COMP:14125"/>
        <dbReference type="ChEBI" id="CHEBI:43474"/>
        <dbReference type="ChEBI" id="CHEBI:59918"/>
        <dbReference type="ChEBI" id="CHEBI:64479"/>
        <dbReference type="ChEBI" id="CHEBI:138651"/>
        <dbReference type="EC" id="2.3.1.274"/>
    </reaction>
</comment>
<dbReference type="GO" id="GO:0008654">
    <property type="term" value="P:phospholipid biosynthetic process"/>
    <property type="evidence" value="ECO:0007669"/>
    <property type="project" value="UniProtKB-KW"/>
</dbReference>
<keyword evidence="3 10" id="KW-0444">Lipid biosynthesis</keyword>
<dbReference type="Pfam" id="PF02504">
    <property type="entry name" value="FA_synthesis"/>
    <property type="match status" value="1"/>
</dbReference>
<dbReference type="AlphaFoldDB" id="A0AAU9DG27"/>
<comment type="pathway">
    <text evidence="10">Lipid metabolism; phospholipid metabolism.</text>
</comment>
<evidence type="ECO:0000256" key="9">
    <source>
        <dbReference type="ARBA" id="ARBA00046608"/>
    </source>
</evidence>
<evidence type="ECO:0000256" key="4">
    <source>
        <dbReference type="ARBA" id="ARBA00022679"/>
    </source>
</evidence>
<dbReference type="KEGG" id="haby:HLVA_09460"/>
<dbReference type="SUPFAM" id="SSF53659">
    <property type="entry name" value="Isocitrate/Isopropylmalate dehydrogenase-like"/>
    <property type="match status" value="1"/>
</dbReference>
<keyword evidence="4 10" id="KW-0808">Transferase</keyword>
<gene>
    <name evidence="10 11" type="primary">plsX</name>
    <name evidence="11" type="ORF">HLVA_09460</name>
</gene>
<evidence type="ECO:0000256" key="1">
    <source>
        <dbReference type="ARBA" id="ARBA00001232"/>
    </source>
</evidence>
<evidence type="ECO:0000256" key="2">
    <source>
        <dbReference type="ARBA" id="ARBA00022490"/>
    </source>
</evidence>
<evidence type="ECO:0000256" key="5">
    <source>
        <dbReference type="ARBA" id="ARBA00023098"/>
    </source>
</evidence>
<dbReference type="PANTHER" id="PTHR30100:SF1">
    <property type="entry name" value="PHOSPHATE ACYLTRANSFERASE"/>
    <property type="match status" value="1"/>
</dbReference>
<dbReference type="Gene3D" id="3.40.718.10">
    <property type="entry name" value="Isopropylmalate Dehydrogenase"/>
    <property type="match status" value="1"/>
</dbReference>
<dbReference type="HAMAP" id="MF_00019">
    <property type="entry name" value="PlsX"/>
    <property type="match status" value="1"/>
</dbReference>
<evidence type="ECO:0000313" key="11">
    <source>
        <dbReference type="EMBL" id="BDU50377.1"/>
    </source>
</evidence>
<evidence type="ECO:0000256" key="3">
    <source>
        <dbReference type="ARBA" id="ARBA00022516"/>
    </source>
</evidence>
<comment type="subcellular location">
    <subcellularLocation>
        <location evidence="10">Cytoplasm</location>
    </subcellularLocation>
    <text evidence="10">Associated with the membrane possibly through PlsY.</text>
</comment>
<protein>
    <recommendedName>
        <fullName evidence="8 10">Phosphate acyltransferase</fullName>
        <ecNumber evidence="8 10">2.3.1.274</ecNumber>
    </recommendedName>
    <alternativeName>
        <fullName evidence="10">Acyl-ACP phosphotransacylase</fullName>
    </alternativeName>
    <alternativeName>
        <fullName evidence="10">Acyl-[acyl-carrier-protein]--phosphate acyltransferase</fullName>
    </alternativeName>
    <alternativeName>
        <fullName evidence="10">Phosphate-acyl-ACP acyltransferase</fullName>
    </alternativeName>
</protein>
<keyword evidence="5 10" id="KW-0443">Lipid metabolism</keyword>
<evidence type="ECO:0000256" key="8">
    <source>
        <dbReference type="ARBA" id="ARBA00024069"/>
    </source>
</evidence>
<evidence type="ECO:0000256" key="6">
    <source>
        <dbReference type="ARBA" id="ARBA00023209"/>
    </source>
</evidence>
<keyword evidence="12" id="KW-1185">Reference proteome</keyword>
<dbReference type="EC" id="2.3.1.274" evidence="8 10"/>